<reference evidence="2 3" key="1">
    <citation type="submission" date="2015-01" db="EMBL/GenBank/DDBJ databases">
        <title>The Genome Sequence of Capronia semiimmersa CBS27337.</title>
        <authorList>
            <consortium name="The Broad Institute Genomics Platform"/>
            <person name="Cuomo C."/>
            <person name="de Hoog S."/>
            <person name="Gorbushina A."/>
            <person name="Stielow B."/>
            <person name="Teixiera M."/>
            <person name="Abouelleil A."/>
            <person name="Chapman S.B."/>
            <person name="Priest M."/>
            <person name="Young S.K."/>
            <person name="Wortman J."/>
            <person name="Nusbaum C."/>
            <person name="Birren B."/>
        </authorList>
    </citation>
    <scope>NUCLEOTIDE SEQUENCE [LARGE SCALE GENOMIC DNA]</scope>
    <source>
        <strain evidence="2 3">CBS 27337</strain>
    </source>
</reference>
<organism evidence="2 3">
    <name type="scientific">Phialophora macrospora</name>
    <dbReference type="NCBI Taxonomy" id="1851006"/>
    <lineage>
        <taxon>Eukaryota</taxon>
        <taxon>Fungi</taxon>
        <taxon>Dikarya</taxon>
        <taxon>Ascomycota</taxon>
        <taxon>Pezizomycotina</taxon>
        <taxon>Eurotiomycetes</taxon>
        <taxon>Chaetothyriomycetidae</taxon>
        <taxon>Chaetothyriales</taxon>
        <taxon>Herpotrichiellaceae</taxon>
        <taxon>Phialophora</taxon>
    </lineage>
</organism>
<evidence type="ECO:0000313" key="3">
    <source>
        <dbReference type="Proteomes" id="UP000054266"/>
    </source>
</evidence>
<accession>A0A0D2F4H3</accession>
<evidence type="ECO:0000313" key="2">
    <source>
        <dbReference type="EMBL" id="KIW62808.1"/>
    </source>
</evidence>
<dbReference type="HOGENOM" id="CLU_103863_0_0_1"/>
<dbReference type="Pfam" id="PF20174">
    <property type="entry name" value="DUF6540"/>
    <property type="match status" value="1"/>
</dbReference>
<gene>
    <name evidence="2" type="ORF">PV04_10939</name>
</gene>
<dbReference type="EMBL" id="KN846963">
    <property type="protein sequence ID" value="KIW62808.1"/>
    <property type="molecule type" value="Genomic_DNA"/>
</dbReference>
<dbReference type="Proteomes" id="UP000054266">
    <property type="component" value="Unassembled WGS sequence"/>
</dbReference>
<feature type="region of interest" description="Disordered" evidence="1">
    <location>
        <begin position="89"/>
        <end position="119"/>
    </location>
</feature>
<proteinExistence type="predicted"/>
<dbReference type="STRING" id="5601.A0A0D2F4H3"/>
<keyword evidence="3" id="KW-1185">Reference proteome</keyword>
<dbReference type="InterPro" id="IPR046670">
    <property type="entry name" value="DUF6540"/>
</dbReference>
<dbReference type="AlphaFoldDB" id="A0A0D2F4H3"/>
<protein>
    <submittedName>
        <fullName evidence="2">Uncharacterized protein</fullName>
    </submittedName>
</protein>
<name>A0A0D2F4H3_9EURO</name>
<evidence type="ECO:0000256" key="1">
    <source>
        <dbReference type="SAM" id="MobiDB-lite"/>
    </source>
</evidence>
<sequence>MSLKVYKVRSNTIPDPDMPGRRYHTALFVQNTDNDEGTIHQVTGDLVTGMTYEVKRAQRPEDSQDFHDKELLGTVEPSQYPAFFDQICRQQPPPPKQKKFNLATRRTEQTKSDGSFYAPGEQKAPMIKCTEWTELQAIPALIKAGILKMQGSEL</sequence>